<reference evidence="2 3" key="1">
    <citation type="submission" date="2016-04" db="EMBL/GenBank/DDBJ databases">
        <title>A degradative enzymes factory behind the ericoid mycorrhizal symbiosis.</title>
        <authorList>
            <consortium name="DOE Joint Genome Institute"/>
            <person name="Martino E."/>
            <person name="Morin E."/>
            <person name="Grelet G."/>
            <person name="Kuo A."/>
            <person name="Kohler A."/>
            <person name="Daghino S."/>
            <person name="Barry K."/>
            <person name="Choi C."/>
            <person name="Cichocki N."/>
            <person name="Clum A."/>
            <person name="Copeland A."/>
            <person name="Hainaut M."/>
            <person name="Haridas S."/>
            <person name="Labutti K."/>
            <person name="Lindquist E."/>
            <person name="Lipzen A."/>
            <person name="Khouja H.-R."/>
            <person name="Murat C."/>
            <person name="Ohm R."/>
            <person name="Olson A."/>
            <person name="Spatafora J."/>
            <person name="Veneault-Fourrey C."/>
            <person name="Henrissat B."/>
            <person name="Grigoriev I."/>
            <person name="Martin F."/>
            <person name="Perotto S."/>
        </authorList>
    </citation>
    <scope>NUCLEOTIDE SEQUENCE [LARGE SCALE GENOMIC DNA]</scope>
    <source>
        <strain evidence="2 3">F</strain>
    </source>
</reference>
<gene>
    <name evidence="2" type="ORF">L207DRAFT_563835</name>
</gene>
<evidence type="ECO:0000313" key="2">
    <source>
        <dbReference type="EMBL" id="PMD43065.1"/>
    </source>
</evidence>
<name>A0A2J6RX30_HYAVF</name>
<keyword evidence="1" id="KW-0812">Transmembrane</keyword>
<accession>A0A2J6RX30</accession>
<protein>
    <submittedName>
        <fullName evidence="2">Uncharacterized protein</fullName>
    </submittedName>
</protein>
<evidence type="ECO:0000313" key="3">
    <source>
        <dbReference type="Proteomes" id="UP000235786"/>
    </source>
</evidence>
<keyword evidence="1" id="KW-0472">Membrane</keyword>
<feature type="transmembrane region" description="Helical" evidence="1">
    <location>
        <begin position="49"/>
        <end position="71"/>
    </location>
</feature>
<proteinExistence type="predicted"/>
<feature type="transmembrane region" description="Helical" evidence="1">
    <location>
        <begin position="465"/>
        <end position="487"/>
    </location>
</feature>
<dbReference type="PANTHER" id="PTHR35043">
    <property type="entry name" value="TRANSCRIPTION FACTOR DOMAIN-CONTAINING PROTEIN"/>
    <property type="match status" value="1"/>
</dbReference>
<keyword evidence="3" id="KW-1185">Reference proteome</keyword>
<sequence>MSDTQGWTGGPNTRGTFDILWTCVSTLALCVWTAVHPNILLLPSTRRSLLARIGMMVVAVVFPEIIISSAWRQLRSAQWLRTEINSLHIDKVQTRSFNNKIQRRQQYGMAIDNEEPQRALLPTFEFEANSPMRSKPTNGVQGESTLVPMTDDVINQESLQWNSEQAFFAVMGGFAIENEYVSETKTKVTIRRLITIHGVLQLAKLGLIPTIMPEEISEKSKADIIAKLFVLSQITWFGLEVIGRLASALPVTPIEIHTAIHVACTIIIYLIWMNKPYDVRGSILVKDRDAKDVAALCNFYKVTSDLYAKACDDYETARVNYWKDRVVRAANNLLDYDPPPSPPVREQLTKAIKRYAISSNEPAIAVKDTKEHTLIALAPSAEHGLRILQEWGGLSENSINIRNWDLLRDNSENFAIKAVWGGWSINAGHEVSLDKGVHFLFNFLYGGGHLSAWASSSFPTAVEHWLWINSAIMLTLVPLWGSLWIIWWKAVSSKRRWLYFIRNGDLDILAAPFFFVVILTYFLARCYFLIESLISLRLLPTGAFLTVNWARYLPHVA</sequence>
<dbReference type="EMBL" id="KZ613942">
    <property type="protein sequence ID" value="PMD43065.1"/>
    <property type="molecule type" value="Genomic_DNA"/>
</dbReference>
<dbReference type="PANTHER" id="PTHR35043:SF7">
    <property type="entry name" value="TRANSCRIPTION FACTOR DOMAIN-CONTAINING PROTEIN"/>
    <property type="match status" value="1"/>
</dbReference>
<feature type="transmembrane region" description="Helical" evidence="1">
    <location>
        <begin position="19"/>
        <end position="42"/>
    </location>
</feature>
<evidence type="ECO:0000256" key="1">
    <source>
        <dbReference type="SAM" id="Phobius"/>
    </source>
</evidence>
<dbReference type="Proteomes" id="UP000235786">
    <property type="component" value="Unassembled WGS sequence"/>
</dbReference>
<organism evidence="2 3">
    <name type="scientific">Hyaloscypha variabilis (strain UAMH 11265 / GT02V1 / F)</name>
    <name type="common">Meliniomyces variabilis</name>
    <dbReference type="NCBI Taxonomy" id="1149755"/>
    <lineage>
        <taxon>Eukaryota</taxon>
        <taxon>Fungi</taxon>
        <taxon>Dikarya</taxon>
        <taxon>Ascomycota</taxon>
        <taxon>Pezizomycotina</taxon>
        <taxon>Leotiomycetes</taxon>
        <taxon>Helotiales</taxon>
        <taxon>Hyaloscyphaceae</taxon>
        <taxon>Hyaloscypha</taxon>
        <taxon>Hyaloscypha variabilis</taxon>
    </lineage>
</organism>
<keyword evidence="1" id="KW-1133">Transmembrane helix</keyword>
<dbReference type="AlphaFoldDB" id="A0A2J6RX30"/>
<feature type="transmembrane region" description="Helical" evidence="1">
    <location>
        <begin position="508"/>
        <end position="530"/>
    </location>
</feature>
<dbReference type="OrthoDB" id="9451547at2759"/>